<dbReference type="AlphaFoldDB" id="A0A927A1X0"/>
<evidence type="ECO:0000313" key="10">
    <source>
        <dbReference type="EMBL" id="MBD2296662.1"/>
    </source>
</evidence>
<feature type="region of interest" description="Disordered" evidence="5">
    <location>
        <begin position="516"/>
        <end position="537"/>
    </location>
</feature>
<dbReference type="PROSITE" id="PS00092">
    <property type="entry name" value="N6_MTASE"/>
    <property type="match status" value="1"/>
</dbReference>
<proteinExistence type="predicted"/>
<feature type="domain" description="MmeI-like N-terminal" evidence="6">
    <location>
        <begin position="8"/>
        <end position="209"/>
    </location>
</feature>
<dbReference type="InterPro" id="IPR050953">
    <property type="entry name" value="N4_N6_ade-DNA_methylase"/>
</dbReference>
<name>A0A927A1X0_9NOST</name>
<evidence type="ECO:0000259" key="8">
    <source>
        <dbReference type="Pfam" id="PF20466"/>
    </source>
</evidence>
<protein>
    <recommendedName>
        <fullName evidence="1">site-specific DNA-methyltransferase (adenine-specific)</fullName>
        <ecNumber evidence="1">2.1.1.72</ecNumber>
    </recommendedName>
</protein>
<evidence type="ECO:0000256" key="1">
    <source>
        <dbReference type="ARBA" id="ARBA00011900"/>
    </source>
</evidence>
<evidence type="ECO:0000259" key="7">
    <source>
        <dbReference type="Pfam" id="PF20465"/>
    </source>
</evidence>
<dbReference type="PANTHER" id="PTHR33841:SF1">
    <property type="entry name" value="DNA METHYLTRANSFERASE A"/>
    <property type="match status" value="1"/>
</dbReference>
<evidence type="ECO:0000259" key="9">
    <source>
        <dbReference type="Pfam" id="PF20473"/>
    </source>
</evidence>
<dbReference type="InterPro" id="IPR046817">
    <property type="entry name" value="MmeI_N"/>
</dbReference>
<dbReference type="Pfam" id="PF20465">
    <property type="entry name" value="MmeI_hel"/>
    <property type="match status" value="1"/>
</dbReference>
<evidence type="ECO:0000313" key="11">
    <source>
        <dbReference type="Proteomes" id="UP000662185"/>
    </source>
</evidence>
<reference evidence="11" key="1">
    <citation type="journal article" date="2020" name="ISME J.">
        <title>Comparative genomics reveals insights into cyanobacterial evolution and habitat adaptation.</title>
        <authorList>
            <person name="Chen M.Y."/>
            <person name="Teng W.K."/>
            <person name="Zhao L."/>
            <person name="Hu C.X."/>
            <person name="Zhou Y.K."/>
            <person name="Han B.P."/>
            <person name="Song L.R."/>
            <person name="Shu W.S."/>
        </authorList>
    </citation>
    <scope>NUCLEOTIDE SEQUENCE [LARGE SCALE GENOMIC DNA]</scope>
    <source>
        <strain evidence="11">FACHB-251</strain>
    </source>
</reference>
<dbReference type="GO" id="GO:0003676">
    <property type="term" value="F:nucleic acid binding"/>
    <property type="evidence" value="ECO:0007669"/>
    <property type="project" value="InterPro"/>
</dbReference>
<dbReference type="InterPro" id="IPR046820">
    <property type="entry name" value="MmeI_TRD"/>
</dbReference>
<dbReference type="SUPFAM" id="SSF53335">
    <property type="entry name" value="S-adenosyl-L-methionine-dependent methyltransferases"/>
    <property type="match status" value="1"/>
</dbReference>
<keyword evidence="3" id="KW-0808">Transferase</keyword>
<dbReference type="InterPro" id="IPR046816">
    <property type="entry name" value="MmeI_Mtase"/>
</dbReference>
<sequence length="1149" mass="131346">MNETDKKRIEIFINKWRNSSGNEIANKDAFCLDLCTALGVETPPPQGSIDGDPYCLEKNVKMPQTSGEVKQGRIDFYKQGHFILEAKQGSIKSGSSTPKRGTTAYNKYMQKAFIQATAYALHLPVKPPFLITCDIGSHFEMWMGFSGEYGGYGAGEKIKLDDLLKTEIFDLFVDIFTDPQKRNPEKIRAKVTREVADDLAKLASWLEKQKYEPQQVANFLMRCIFTMFAEDVQLLKGEVFTIALKERWIPQPNRFKSEIESLWKTMNTGGNFGFDAILKFNGSLFADATAFNLPKEELEVLLAAAEKDWSQVEPAIFGTLLERALDSKERSKLGAHYTPRAYVERLVRPVVLEPLRQDWLETEIVVDQLLKVEGDQLEPSAANKKKAVDLINDFLQKIRTIKILDPACGSGNFLYVTLDLLKNLESEVIRRIADISGKYQSSILIEEQVNPSQFLGIEVNPRAASIAELVIWIGYLQWYFKRFGNTSPPEPVLQKFNNIEYRDAVLVWDDKKPAMDPTTKKTRTRWGGKTIKHPVTGEDVPDASDQITIFSYTNPFASEWPDADYIISNPPFIGNARMRDLLGDGYTETLRKVYKDVPDTVDYVMYWWHKAADLVRKGKVKRFGFITTNSISQVRQRKVIEFHQNQKNPIRLFFAIPDHPWTDEGAAVRIAMTAVELENSPSSNIAQLGNVISESAGETPEDSAQNIDIEWQNVSFVFSNITTGINIGICEKLQANLRLSSRGMEMRGSGFLLTKEQALKLGYQENNLTSISVIRKYLNGRDITDKSREMYTIDLFSLSIDNVQKLYPKIYQWIYERVKPERDMNNRKASRENWWIYGEARANFRPALNDLQRYIITVETAKHRVFIFLNHDVIPDNMLIAIALEDAYYLGILCSKIHVIWSLAAGGTLEDRPRYNKTRCFDPFPFPDPTPEQKQKIRELGEKLDAHRKQVQTQHPEITITGMYNLLEKLRAGQQFTDADKAYNDKALVSILKQIHDELDAAVFAAYGWEENLTDEEILSKLVTLNAERAEEERNGIIRWLRPEYQAPNEITTQLSIAGVTETQETTIIPTEQKPFPKKSKEQLAAIRDLLRTNNGQWTLEQIIAQFKIAPKQKKTIADHLESLEWFNILVSSTEDGVTRWQYVDRGNS</sequence>
<feature type="domain" description="MmeI-like helicase spacer" evidence="7">
    <location>
        <begin position="215"/>
        <end position="285"/>
    </location>
</feature>
<feature type="compositionally biased region" description="Basic residues" evidence="5">
    <location>
        <begin position="520"/>
        <end position="532"/>
    </location>
</feature>
<dbReference type="Proteomes" id="UP000662185">
    <property type="component" value="Unassembled WGS sequence"/>
</dbReference>
<dbReference type="GO" id="GO:0009007">
    <property type="term" value="F:site-specific DNA-methyltransferase (adenine-specific) activity"/>
    <property type="evidence" value="ECO:0007669"/>
    <property type="project" value="UniProtKB-EC"/>
</dbReference>
<dbReference type="PRINTS" id="PR00507">
    <property type="entry name" value="N12N6MTFRASE"/>
</dbReference>
<accession>A0A927A1X0</accession>
<dbReference type="Pfam" id="PF20464">
    <property type="entry name" value="MmeI_N"/>
    <property type="match status" value="1"/>
</dbReference>
<dbReference type="RefSeq" id="WP_190564779.1">
    <property type="nucleotide sequence ID" value="NZ_JACJQU010000027.1"/>
</dbReference>
<dbReference type="PANTHER" id="PTHR33841">
    <property type="entry name" value="DNA METHYLTRANSFERASE YEEA-RELATED"/>
    <property type="match status" value="1"/>
</dbReference>
<comment type="caution">
    <text evidence="10">The sequence shown here is derived from an EMBL/GenBank/DDBJ whole genome shotgun (WGS) entry which is preliminary data.</text>
</comment>
<dbReference type="EMBL" id="JACJQU010000027">
    <property type="protein sequence ID" value="MBD2296662.1"/>
    <property type="molecule type" value="Genomic_DNA"/>
</dbReference>
<dbReference type="GO" id="GO:0032259">
    <property type="term" value="P:methylation"/>
    <property type="evidence" value="ECO:0007669"/>
    <property type="project" value="UniProtKB-KW"/>
</dbReference>
<evidence type="ECO:0000256" key="5">
    <source>
        <dbReference type="SAM" id="MobiDB-lite"/>
    </source>
</evidence>
<gene>
    <name evidence="10" type="ORF">H6G06_25055</name>
</gene>
<dbReference type="Pfam" id="PF20473">
    <property type="entry name" value="MmeI_Mtase"/>
    <property type="match status" value="1"/>
</dbReference>
<keyword evidence="11" id="KW-1185">Reference proteome</keyword>
<dbReference type="InterPro" id="IPR046819">
    <property type="entry name" value="MmeI_hel"/>
</dbReference>
<dbReference type="InterPro" id="IPR029063">
    <property type="entry name" value="SAM-dependent_MTases_sf"/>
</dbReference>
<dbReference type="InterPro" id="IPR002052">
    <property type="entry name" value="DNA_methylase_N6_adenine_CS"/>
</dbReference>
<evidence type="ECO:0000256" key="2">
    <source>
        <dbReference type="ARBA" id="ARBA00022603"/>
    </source>
</evidence>
<evidence type="ECO:0000256" key="4">
    <source>
        <dbReference type="ARBA" id="ARBA00047942"/>
    </source>
</evidence>
<feature type="domain" description="MmeI-like DNA-methyltransferase" evidence="9">
    <location>
        <begin position="387"/>
        <end position="672"/>
    </location>
</feature>
<dbReference type="Pfam" id="PF20466">
    <property type="entry name" value="MmeI_TRD"/>
    <property type="match status" value="1"/>
</dbReference>
<dbReference type="EC" id="2.1.1.72" evidence="1"/>
<evidence type="ECO:0000259" key="6">
    <source>
        <dbReference type="Pfam" id="PF20464"/>
    </source>
</evidence>
<organism evidence="10 11">
    <name type="scientific">Anabaena sphaerica FACHB-251</name>
    <dbReference type="NCBI Taxonomy" id="2692883"/>
    <lineage>
        <taxon>Bacteria</taxon>
        <taxon>Bacillati</taxon>
        <taxon>Cyanobacteriota</taxon>
        <taxon>Cyanophyceae</taxon>
        <taxon>Nostocales</taxon>
        <taxon>Nostocaceae</taxon>
        <taxon>Anabaena</taxon>
    </lineage>
</organism>
<feature type="domain" description="MmeI-like target recognition" evidence="8">
    <location>
        <begin position="744"/>
        <end position="928"/>
    </location>
</feature>
<keyword evidence="2 10" id="KW-0489">Methyltransferase</keyword>
<dbReference type="Gene3D" id="3.40.50.150">
    <property type="entry name" value="Vaccinia Virus protein VP39"/>
    <property type="match status" value="1"/>
</dbReference>
<evidence type="ECO:0000256" key="3">
    <source>
        <dbReference type="ARBA" id="ARBA00022679"/>
    </source>
</evidence>
<comment type="catalytic activity">
    <reaction evidence="4">
        <text>a 2'-deoxyadenosine in DNA + S-adenosyl-L-methionine = an N(6)-methyl-2'-deoxyadenosine in DNA + S-adenosyl-L-homocysteine + H(+)</text>
        <dbReference type="Rhea" id="RHEA:15197"/>
        <dbReference type="Rhea" id="RHEA-COMP:12418"/>
        <dbReference type="Rhea" id="RHEA-COMP:12419"/>
        <dbReference type="ChEBI" id="CHEBI:15378"/>
        <dbReference type="ChEBI" id="CHEBI:57856"/>
        <dbReference type="ChEBI" id="CHEBI:59789"/>
        <dbReference type="ChEBI" id="CHEBI:90615"/>
        <dbReference type="ChEBI" id="CHEBI:90616"/>
        <dbReference type="EC" id="2.1.1.72"/>
    </reaction>
</comment>